<evidence type="ECO:0000256" key="2">
    <source>
        <dbReference type="SAM" id="Phobius"/>
    </source>
</evidence>
<evidence type="ECO:0000313" key="4">
    <source>
        <dbReference type="Proteomes" id="UP001223743"/>
    </source>
</evidence>
<dbReference type="Proteomes" id="UP001223743">
    <property type="component" value="Unassembled WGS sequence"/>
</dbReference>
<proteinExistence type="predicted"/>
<organism evidence="3 4">
    <name type="scientific">Kaistia geumhonensis</name>
    <dbReference type="NCBI Taxonomy" id="410839"/>
    <lineage>
        <taxon>Bacteria</taxon>
        <taxon>Pseudomonadati</taxon>
        <taxon>Pseudomonadota</taxon>
        <taxon>Alphaproteobacteria</taxon>
        <taxon>Hyphomicrobiales</taxon>
        <taxon>Kaistiaceae</taxon>
        <taxon>Kaistia</taxon>
    </lineage>
</organism>
<protein>
    <recommendedName>
        <fullName evidence="5">CBM-cenC domain-containing protein</fullName>
    </recommendedName>
</protein>
<keyword evidence="2" id="KW-0812">Transmembrane</keyword>
<sequence length="431" mass="46233">MDVSQPSSRRRSGRSKRPGSSRNNWLKTAVQGGVIVVLTLVIWLGVILLSRGSPDRADDPGAFMRGDSTAGLLRQASGFLTATPPDPAAAIVLAREALVKSPLNTAALTILAQAEEAAGNAAIAAPLYRLASDLNKHLSQPLIWAINDANARKDYESVVRYADLFLRSTPTTTTAAAAATIDLLVGVASTAPTASLIVPYLKNAPPWRDAYLNRLADTGVVGAFENVVAGIDYREIAFPWRKYLNRLVSSGEIATAYVLNYGLLNPDSSDPVPYLFDGGFERGAADNLPFAWTISNLRSATIGFDPTTTHGGRYSLALSFTAPVSFHNVYQTMMLPAGSYRLNGFVKMSDLKAATGLQWTIFCKGSPPYVIGTSPLFSGNADWTAFTAPFVVPATGCEAQTLRLDLAERIAADRKIEGRIWFDDLSIQGEG</sequence>
<keyword evidence="2" id="KW-0472">Membrane</keyword>
<feature type="compositionally biased region" description="Basic residues" evidence="1">
    <location>
        <begin position="8"/>
        <end position="19"/>
    </location>
</feature>
<dbReference type="RefSeq" id="WP_266281928.1">
    <property type="nucleotide sequence ID" value="NZ_JAPKNF010000001.1"/>
</dbReference>
<evidence type="ECO:0008006" key="5">
    <source>
        <dbReference type="Google" id="ProtNLM"/>
    </source>
</evidence>
<comment type="caution">
    <text evidence="3">The sequence shown here is derived from an EMBL/GenBank/DDBJ whole genome shotgun (WGS) entry which is preliminary data.</text>
</comment>
<keyword evidence="4" id="KW-1185">Reference proteome</keyword>
<evidence type="ECO:0000256" key="1">
    <source>
        <dbReference type="SAM" id="MobiDB-lite"/>
    </source>
</evidence>
<feature type="region of interest" description="Disordered" evidence="1">
    <location>
        <begin position="1"/>
        <end position="24"/>
    </location>
</feature>
<dbReference type="Gene3D" id="2.60.120.260">
    <property type="entry name" value="Galactose-binding domain-like"/>
    <property type="match status" value="1"/>
</dbReference>
<evidence type="ECO:0000313" key="3">
    <source>
        <dbReference type="EMBL" id="MDQ0514689.1"/>
    </source>
</evidence>
<keyword evidence="2" id="KW-1133">Transmembrane helix</keyword>
<feature type="transmembrane region" description="Helical" evidence="2">
    <location>
        <begin position="29"/>
        <end position="49"/>
    </location>
</feature>
<name>A0ABU0M156_9HYPH</name>
<dbReference type="EMBL" id="JAUSWJ010000001">
    <property type="protein sequence ID" value="MDQ0514689.1"/>
    <property type="molecule type" value="Genomic_DNA"/>
</dbReference>
<gene>
    <name evidence="3" type="ORF">QO015_000302</name>
</gene>
<accession>A0ABU0M156</accession>
<reference evidence="3 4" key="1">
    <citation type="submission" date="2023-07" db="EMBL/GenBank/DDBJ databases">
        <title>Genomic Encyclopedia of Type Strains, Phase IV (KMG-IV): sequencing the most valuable type-strain genomes for metagenomic binning, comparative biology and taxonomic classification.</title>
        <authorList>
            <person name="Goeker M."/>
        </authorList>
    </citation>
    <scope>NUCLEOTIDE SEQUENCE [LARGE SCALE GENOMIC DNA]</scope>
    <source>
        <strain evidence="3 4">B1-1</strain>
    </source>
</reference>